<evidence type="ECO:0000256" key="2">
    <source>
        <dbReference type="RuleBase" id="RU362080"/>
    </source>
</evidence>
<comment type="caution">
    <text evidence="3">The sequence shown here is derived from an EMBL/GenBank/DDBJ whole genome shotgun (WGS) entry which is preliminary data.</text>
</comment>
<sequence length="80" mass="8904">MREYSSTELANNTGDVLSAAAQEAVEITRHGKPRFVLMSRERYERLIAGSDTRHAVRNEDLTDAEAGQLIAALEDSIRND</sequence>
<reference evidence="3" key="1">
    <citation type="journal article" date="2014" name="Int. J. Syst. Evol. Microbiol.">
        <title>Complete genome sequence of Corynebacterium casei LMG S-19264T (=DSM 44701T), isolated from a smear-ripened cheese.</title>
        <authorList>
            <consortium name="US DOE Joint Genome Institute (JGI-PGF)"/>
            <person name="Walter F."/>
            <person name="Albersmeier A."/>
            <person name="Kalinowski J."/>
            <person name="Ruckert C."/>
        </authorList>
    </citation>
    <scope>NUCLEOTIDE SEQUENCE</scope>
    <source>
        <strain evidence="3">KCTC 42650</strain>
    </source>
</reference>
<dbReference type="AlphaFoldDB" id="A0A8J3GV77"/>
<protein>
    <recommendedName>
        <fullName evidence="2">Antitoxin</fullName>
    </recommendedName>
</protein>
<comment type="function">
    <text evidence="2">Antitoxin component of a type II toxin-antitoxin (TA) system.</text>
</comment>
<dbReference type="NCBIfam" id="TIGR01552">
    <property type="entry name" value="phd_fam"/>
    <property type="match status" value="1"/>
</dbReference>
<evidence type="ECO:0000313" key="3">
    <source>
        <dbReference type="EMBL" id="GHF40455.1"/>
    </source>
</evidence>
<dbReference type="InterPro" id="IPR006442">
    <property type="entry name" value="Antitoxin_Phd/YefM"/>
</dbReference>
<accession>A0A8J3GV77</accession>
<dbReference type="RefSeq" id="WP_189678944.1">
    <property type="nucleotide sequence ID" value="NZ_BNCJ01000002.1"/>
</dbReference>
<dbReference type="SUPFAM" id="SSF143120">
    <property type="entry name" value="YefM-like"/>
    <property type="match status" value="1"/>
</dbReference>
<evidence type="ECO:0000313" key="4">
    <source>
        <dbReference type="Proteomes" id="UP000626220"/>
    </source>
</evidence>
<evidence type="ECO:0000256" key="1">
    <source>
        <dbReference type="ARBA" id="ARBA00009981"/>
    </source>
</evidence>
<organism evidence="3 4">
    <name type="scientific">Seohaeicola zhoushanensis</name>
    <dbReference type="NCBI Taxonomy" id="1569283"/>
    <lineage>
        <taxon>Bacteria</taxon>
        <taxon>Pseudomonadati</taxon>
        <taxon>Pseudomonadota</taxon>
        <taxon>Alphaproteobacteria</taxon>
        <taxon>Rhodobacterales</taxon>
        <taxon>Roseobacteraceae</taxon>
        <taxon>Seohaeicola</taxon>
    </lineage>
</organism>
<reference evidence="3" key="2">
    <citation type="submission" date="2020-09" db="EMBL/GenBank/DDBJ databases">
        <authorList>
            <person name="Sun Q."/>
            <person name="Kim S."/>
        </authorList>
    </citation>
    <scope>NUCLEOTIDE SEQUENCE</scope>
    <source>
        <strain evidence="3">KCTC 42650</strain>
    </source>
</reference>
<dbReference type="Proteomes" id="UP000626220">
    <property type="component" value="Unassembled WGS sequence"/>
</dbReference>
<dbReference type="InterPro" id="IPR036165">
    <property type="entry name" value="YefM-like_sf"/>
</dbReference>
<proteinExistence type="inferred from homology"/>
<dbReference type="EMBL" id="BNCJ01000002">
    <property type="protein sequence ID" value="GHF40455.1"/>
    <property type="molecule type" value="Genomic_DNA"/>
</dbReference>
<gene>
    <name evidence="3" type="ORF">GCM10017056_10010</name>
</gene>
<dbReference type="Pfam" id="PF02604">
    <property type="entry name" value="PhdYeFM_antitox"/>
    <property type="match status" value="1"/>
</dbReference>
<name>A0A8J3GV77_9RHOB</name>
<dbReference type="Gene3D" id="3.40.1620.10">
    <property type="entry name" value="YefM-like domain"/>
    <property type="match status" value="1"/>
</dbReference>
<comment type="similarity">
    <text evidence="1 2">Belongs to the phD/YefM antitoxin family.</text>
</comment>
<keyword evidence="4" id="KW-1185">Reference proteome</keyword>